<dbReference type="PANTHER" id="PTHR43711">
    <property type="entry name" value="TWO-COMPONENT HISTIDINE KINASE"/>
    <property type="match status" value="1"/>
</dbReference>
<dbReference type="InterPro" id="IPR050736">
    <property type="entry name" value="Sensor_HK_Regulatory"/>
</dbReference>
<dbReference type="Gene3D" id="3.30.450.20">
    <property type="entry name" value="PAS domain"/>
    <property type="match status" value="1"/>
</dbReference>
<comment type="catalytic activity">
    <reaction evidence="1">
        <text>ATP + protein L-histidine = ADP + protein N-phospho-L-histidine.</text>
        <dbReference type="EC" id="2.7.13.3"/>
    </reaction>
</comment>
<dbReference type="OrthoDB" id="3369at2157"/>
<proteinExistence type="predicted"/>
<dbReference type="InterPro" id="IPR003594">
    <property type="entry name" value="HATPase_dom"/>
</dbReference>
<evidence type="ECO:0000313" key="10">
    <source>
        <dbReference type="EMBL" id="SDN26467.1"/>
    </source>
</evidence>
<evidence type="ECO:0000256" key="6">
    <source>
        <dbReference type="ARBA" id="ARBA00023012"/>
    </source>
</evidence>
<dbReference type="NCBIfam" id="TIGR00229">
    <property type="entry name" value="sensory_box"/>
    <property type="match status" value="1"/>
</dbReference>
<dbReference type="InterPro" id="IPR035965">
    <property type="entry name" value="PAS-like_dom_sf"/>
</dbReference>
<evidence type="ECO:0000256" key="5">
    <source>
        <dbReference type="ARBA" id="ARBA00022777"/>
    </source>
</evidence>
<evidence type="ECO:0000256" key="4">
    <source>
        <dbReference type="ARBA" id="ARBA00022679"/>
    </source>
</evidence>
<dbReference type="InterPro" id="IPR036097">
    <property type="entry name" value="HisK_dim/P_sf"/>
</dbReference>
<dbReference type="SUPFAM" id="SSF55785">
    <property type="entry name" value="PYP-like sensor domain (PAS domain)"/>
    <property type="match status" value="1"/>
</dbReference>
<dbReference type="PRINTS" id="PR00344">
    <property type="entry name" value="BCTRLSENSOR"/>
</dbReference>
<accession>A0A1G9ZZE2</accession>
<dbReference type="PROSITE" id="PS50112">
    <property type="entry name" value="PAS"/>
    <property type="match status" value="1"/>
</dbReference>
<dbReference type="InterPro" id="IPR005467">
    <property type="entry name" value="His_kinase_dom"/>
</dbReference>
<dbReference type="STRING" id="996166.SAMN05192554_12350"/>
<evidence type="ECO:0000256" key="2">
    <source>
        <dbReference type="ARBA" id="ARBA00012438"/>
    </source>
</evidence>
<sequence length="471" mass="50952">MHRPSFSTRDPSWTPKPDATDASLVLVVAADGDEDVAAVTETDGVDVRHARDVEAVSKTLADRLVDCVVHAPGSGVPDVLETLRATRDVSATPYVLYARDPGLATVDEVLMQSGTAYVPRRGDDAVERLLSQIRRLTSERGLRQALELRERALDQATVGITVADADEDLVFVNDGFERITGYDADEALGDNCRFLQGGGTDEETVAEIRAAIESEEPISTVIRNYRRDGTPFWNQLEITPVEDGSGTVTHYFGFQKDVTERTELEGRLRDRNERLDEFAEVVSHDLRGPLSVAQGYLEDVEGEQVDAAVHALDRMERLIEDVLTLAREGRSRAKTESVALETAVTRAWRTAKTGDLEVDLGDDPGTVQADPERLQTLFENLFRNVADHAEGATTVRVEATGTGFAVVDDGPGIDPTVADSLFDQGITTHEDGTGFGLAIVATVAEAHGWSVSVGESENGGARFEVDCTGGA</sequence>
<dbReference type="Pfam" id="PF02518">
    <property type="entry name" value="HATPase_c"/>
    <property type="match status" value="1"/>
</dbReference>
<protein>
    <recommendedName>
        <fullName evidence="2">histidine kinase</fullName>
        <ecNumber evidence="2">2.7.13.3</ecNumber>
    </recommendedName>
</protein>
<dbReference type="SMART" id="SM00091">
    <property type="entry name" value="PAS"/>
    <property type="match status" value="1"/>
</dbReference>
<keyword evidence="5" id="KW-0418">Kinase</keyword>
<dbReference type="InterPro" id="IPR004358">
    <property type="entry name" value="Sig_transdc_His_kin-like_C"/>
</dbReference>
<dbReference type="InterPro" id="IPR036890">
    <property type="entry name" value="HATPase_C_sf"/>
</dbReference>
<feature type="domain" description="Histidine kinase" evidence="7">
    <location>
        <begin position="281"/>
        <end position="465"/>
    </location>
</feature>
<dbReference type="Pfam" id="PF13426">
    <property type="entry name" value="PAS_9"/>
    <property type="match status" value="1"/>
</dbReference>
<reference evidence="10 11" key="1">
    <citation type="submission" date="2016-10" db="EMBL/GenBank/DDBJ databases">
        <authorList>
            <person name="de Groot N.N."/>
        </authorList>
    </citation>
    <scope>NUCLEOTIDE SEQUENCE [LARGE SCALE GENOMIC DNA]</scope>
    <source>
        <strain evidence="11">EB21,IBRC-M 10013,KCTC 4048</strain>
    </source>
</reference>
<keyword evidence="11" id="KW-1185">Reference proteome</keyword>
<dbReference type="RefSeq" id="WP_089735647.1">
    <property type="nucleotide sequence ID" value="NZ_FNIA01000023.1"/>
</dbReference>
<feature type="domain" description="PAS" evidence="8">
    <location>
        <begin position="145"/>
        <end position="191"/>
    </location>
</feature>
<dbReference type="Proteomes" id="UP000199370">
    <property type="component" value="Unassembled WGS sequence"/>
</dbReference>
<evidence type="ECO:0000259" key="7">
    <source>
        <dbReference type="PROSITE" id="PS50109"/>
    </source>
</evidence>
<dbReference type="SMART" id="SM00388">
    <property type="entry name" value="HisKA"/>
    <property type="match status" value="1"/>
</dbReference>
<dbReference type="PROSITE" id="PS50109">
    <property type="entry name" value="HIS_KIN"/>
    <property type="match status" value="1"/>
</dbReference>
<dbReference type="Gene3D" id="3.30.565.10">
    <property type="entry name" value="Histidine kinase-like ATPase, C-terminal domain"/>
    <property type="match status" value="1"/>
</dbReference>
<dbReference type="SUPFAM" id="SSF55874">
    <property type="entry name" value="ATPase domain of HSP90 chaperone/DNA topoisomerase II/histidine kinase"/>
    <property type="match status" value="1"/>
</dbReference>
<dbReference type="InterPro" id="IPR000700">
    <property type="entry name" value="PAS-assoc_C"/>
</dbReference>
<dbReference type="SUPFAM" id="SSF47384">
    <property type="entry name" value="Homodimeric domain of signal transducing histidine kinase"/>
    <property type="match status" value="1"/>
</dbReference>
<dbReference type="AlphaFoldDB" id="A0A1G9ZZE2"/>
<keyword evidence="6" id="KW-0902">Two-component regulatory system</keyword>
<dbReference type="InterPro" id="IPR000014">
    <property type="entry name" value="PAS"/>
</dbReference>
<dbReference type="CDD" id="cd00130">
    <property type="entry name" value="PAS"/>
    <property type="match status" value="1"/>
</dbReference>
<dbReference type="SMART" id="SM00086">
    <property type="entry name" value="PAC"/>
    <property type="match status" value="1"/>
</dbReference>
<dbReference type="CDD" id="cd00082">
    <property type="entry name" value="HisKA"/>
    <property type="match status" value="1"/>
</dbReference>
<keyword evidence="4" id="KW-0808">Transferase</keyword>
<dbReference type="Gene3D" id="1.10.287.130">
    <property type="match status" value="1"/>
</dbReference>
<evidence type="ECO:0000259" key="9">
    <source>
        <dbReference type="PROSITE" id="PS50113"/>
    </source>
</evidence>
<dbReference type="PANTHER" id="PTHR43711:SF1">
    <property type="entry name" value="HISTIDINE KINASE 1"/>
    <property type="match status" value="1"/>
</dbReference>
<keyword evidence="3" id="KW-0597">Phosphoprotein</keyword>
<organism evidence="10 11">
    <name type="scientific">Haloarchaeobius iranensis</name>
    <dbReference type="NCBI Taxonomy" id="996166"/>
    <lineage>
        <taxon>Archaea</taxon>
        <taxon>Methanobacteriati</taxon>
        <taxon>Methanobacteriota</taxon>
        <taxon>Stenosarchaea group</taxon>
        <taxon>Halobacteria</taxon>
        <taxon>Halobacteriales</taxon>
        <taxon>Halorubellaceae</taxon>
        <taxon>Haloarchaeobius</taxon>
    </lineage>
</organism>
<dbReference type="InterPro" id="IPR001610">
    <property type="entry name" value="PAC"/>
</dbReference>
<name>A0A1G9ZZE2_9EURY</name>
<evidence type="ECO:0000313" key="11">
    <source>
        <dbReference type="Proteomes" id="UP000199370"/>
    </source>
</evidence>
<dbReference type="GO" id="GO:0000155">
    <property type="term" value="F:phosphorelay sensor kinase activity"/>
    <property type="evidence" value="ECO:0007669"/>
    <property type="project" value="InterPro"/>
</dbReference>
<gene>
    <name evidence="10" type="ORF">SAMN05192554_12350</name>
</gene>
<dbReference type="Pfam" id="PF00512">
    <property type="entry name" value="HisKA"/>
    <property type="match status" value="1"/>
</dbReference>
<dbReference type="EC" id="2.7.13.3" evidence="2"/>
<feature type="domain" description="PAC" evidence="9">
    <location>
        <begin position="218"/>
        <end position="270"/>
    </location>
</feature>
<evidence type="ECO:0000256" key="1">
    <source>
        <dbReference type="ARBA" id="ARBA00000085"/>
    </source>
</evidence>
<evidence type="ECO:0000256" key="3">
    <source>
        <dbReference type="ARBA" id="ARBA00022553"/>
    </source>
</evidence>
<dbReference type="InterPro" id="IPR003661">
    <property type="entry name" value="HisK_dim/P_dom"/>
</dbReference>
<evidence type="ECO:0000259" key="8">
    <source>
        <dbReference type="PROSITE" id="PS50112"/>
    </source>
</evidence>
<dbReference type="EMBL" id="FNIA01000023">
    <property type="protein sequence ID" value="SDN26467.1"/>
    <property type="molecule type" value="Genomic_DNA"/>
</dbReference>
<dbReference type="PROSITE" id="PS50113">
    <property type="entry name" value="PAC"/>
    <property type="match status" value="1"/>
</dbReference>
<dbReference type="SMART" id="SM00387">
    <property type="entry name" value="HATPase_c"/>
    <property type="match status" value="1"/>
</dbReference>